<evidence type="ECO:0000313" key="2">
    <source>
        <dbReference type="EMBL" id="CAF4340154.1"/>
    </source>
</evidence>
<name>A0A8S2ULX9_9BILA</name>
<reference evidence="2" key="1">
    <citation type="submission" date="2021-02" db="EMBL/GenBank/DDBJ databases">
        <authorList>
            <person name="Nowell W R."/>
        </authorList>
    </citation>
    <scope>NUCLEOTIDE SEQUENCE</scope>
</reference>
<dbReference type="AlphaFoldDB" id="A0A8S2ULX9"/>
<feature type="non-terminal residue" evidence="2">
    <location>
        <position position="1"/>
    </location>
</feature>
<proteinExistence type="predicted"/>
<feature type="region of interest" description="Disordered" evidence="1">
    <location>
        <begin position="1"/>
        <end position="35"/>
    </location>
</feature>
<gene>
    <name evidence="3" type="ORF">GIL414_LOCUS43392</name>
    <name evidence="2" type="ORF">SMN809_LOCUS27764</name>
</gene>
<dbReference type="EMBL" id="CAJOBI010044356">
    <property type="protein sequence ID" value="CAF4340154.1"/>
    <property type="molecule type" value="Genomic_DNA"/>
</dbReference>
<feature type="compositionally biased region" description="Low complexity" evidence="1">
    <location>
        <begin position="1"/>
        <end position="25"/>
    </location>
</feature>
<sequence length="51" mass="5473">TVGTSPIPIPTPTKSSQTQSSSDTPSPSPDNKEIFPIFNTSIPLDLLENKF</sequence>
<dbReference type="EMBL" id="CAJOBJ010128206">
    <property type="protein sequence ID" value="CAF4709539.1"/>
    <property type="molecule type" value="Genomic_DNA"/>
</dbReference>
<protein>
    <submittedName>
        <fullName evidence="2">Uncharacterized protein</fullName>
    </submittedName>
</protein>
<comment type="caution">
    <text evidence="2">The sequence shown here is derived from an EMBL/GenBank/DDBJ whole genome shotgun (WGS) entry which is preliminary data.</text>
</comment>
<evidence type="ECO:0000313" key="4">
    <source>
        <dbReference type="Proteomes" id="UP000676336"/>
    </source>
</evidence>
<evidence type="ECO:0000313" key="3">
    <source>
        <dbReference type="EMBL" id="CAF4709539.1"/>
    </source>
</evidence>
<dbReference type="Proteomes" id="UP000681720">
    <property type="component" value="Unassembled WGS sequence"/>
</dbReference>
<accession>A0A8S2ULX9</accession>
<organism evidence="2 4">
    <name type="scientific">Rotaria magnacalcarata</name>
    <dbReference type="NCBI Taxonomy" id="392030"/>
    <lineage>
        <taxon>Eukaryota</taxon>
        <taxon>Metazoa</taxon>
        <taxon>Spiralia</taxon>
        <taxon>Gnathifera</taxon>
        <taxon>Rotifera</taxon>
        <taxon>Eurotatoria</taxon>
        <taxon>Bdelloidea</taxon>
        <taxon>Philodinida</taxon>
        <taxon>Philodinidae</taxon>
        <taxon>Rotaria</taxon>
    </lineage>
</organism>
<dbReference type="Proteomes" id="UP000676336">
    <property type="component" value="Unassembled WGS sequence"/>
</dbReference>
<evidence type="ECO:0000256" key="1">
    <source>
        <dbReference type="SAM" id="MobiDB-lite"/>
    </source>
</evidence>